<dbReference type="OrthoDB" id="739241at2759"/>
<evidence type="ECO:0000256" key="1">
    <source>
        <dbReference type="ARBA" id="ARBA00004173"/>
    </source>
</evidence>
<organism evidence="9 10">
    <name type="scientific">Handroanthus impetiginosus</name>
    <dbReference type="NCBI Taxonomy" id="429701"/>
    <lineage>
        <taxon>Eukaryota</taxon>
        <taxon>Viridiplantae</taxon>
        <taxon>Streptophyta</taxon>
        <taxon>Embryophyta</taxon>
        <taxon>Tracheophyta</taxon>
        <taxon>Spermatophyta</taxon>
        <taxon>Magnoliopsida</taxon>
        <taxon>eudicotyledons</taxon>
        <taxon>Gunneridae</taxon>
        <taxon>Pentapetalae</taxon>
        <taxon>asterids</taxon>
        <taxon>lamiids</taxon>
        <taxon>Lamiales</taxon>
        <taxon>Bignoniaceae</taxon>
        <taxon>Crescentiina</taxon>
        <taxon>Tabebuia alliance</taxon>
        <taxon>Handroanthus</taxon>
    </lineage>
</organism>
<dbReference type="NCBIfam" id="TIGR00756">
    <property type="entry name" value="PPR"/>
    <property type="match status" value="3"/>
</dbReference>
<evidence type="ECO:0000256" key="6">
    <source>
        <dbReference type="PROSITE-ProRule" id="PRU00708"/>
    </source>
</evidence>
<feature type="compositionally biased region" description="Acidic residues" evidence="7">
    <location>
        <begin position="112"/>
        <end position="131"/>
    </location>
</feature>
<evidence type="ECO:0000259" key="8">
    <source>
        <dbReference type="Pfam" id="PF17177"/>
    </source>
</evidence>
<dbReference type="PANTHER" id="PTHR45717">
    <property type="entry name" value="OS12G0527900 PROTEIN"/>
    <property type="match status" value="1"/>
</dbReference>
<dbReference type="Gene3D" id="1.25.40.10">
    <property type="entry name" value="Tetratricopeptide repeat domain"/>
    <property type="match status" value="2"/>
</dbReference>
<evidence type="ECO:0000313" key="10">
    <source>
        <dbReference type="Proteomes" id="UP000231279"/>
    </source>
</evidence>
<evidence type="ECO:0000256" key="5">
    <source>
        <dbReference type="ARBA" id="ARBA00023128"/>
    </source>
</evidence>
<keyword evidence="10" id="KW-1185">Reference proteome</keyword>
<evidence type="ECO:0000313" key="9">
    <source>
        <dbReference type="EMBL" id="PIN07072.1"/>
    </source>
</evidence>
<sequence>MWVLRRASIHLKNRGLSSGITRVCCVKGEIARCYSENYNAGIVEPQGKLLDELVYSARFYNTSSSSRPHTEVRTFSSHAGAKSSGEQDDDLEDAFSEIETPINVVKAAASGDEIDDESTSESELSEGEGVADDMQNELETLGNETNVGEQRLRTGATSAMTTAILSAPALPVSKVLDKWVEEGNEVTQAEVSLAMLSLRKRRLFVKALQLSEWVESTKNFEFLENNYASRIDLIAKVRGLYKAEDYIQKIPESFRGEIAYRTLLANCVSANNVKKSEEVFDKMKKLFPISCFSCNQLLLLYKRLDRKKIADVLLLMEKENIKPTLFTYQILIDVKGQANDINGMEQIVETMKSEGLEPNTQIQASLARHYAAAGLKDKAEAILKEMEGDNIIKNRWACHLLLRIYASLGRDDEVGRIWKACESNPRVQDCIAAIEAWGQLKRIEDAEAVFDKMVKNLKKPSSKHFSVLLNVYADHKMLAKGKDLMKRMVESGGTAGPATWDALVKLYVRAGEVEKADFILEKAIKQQKKRPLFSSYSAILDQYAKRGDIHSAEKIFRKMRQAGYVSRIRPYQSLLHAYINAKTPAYGFVERMKGDNLIPNKTVAGLLAQVGAFRKSPVAELLD</sequence>
<comment type="subcellular location">
    <subcellularLocation>
        <location evidence="1">Mitochondrion</location>
    </subcellularLocation>
</comment>
<feature type="region of interest" description="Disordered" evidence="7">
    <location>
        <begin position="107"/>
        <end position="131"/>
    </location>
</feature>
<dbReference type="SUPFAM" id="SSF48452">
    <property type="entry name" value="TPR-like"/>
    <property type="match status" value="1"/>
</dbReference>
<name>A0A2G9GPD3_9LAMI</name>
<dbReference type="GO" id="GO:0005739">
    <property type="term" value="C:mitochondrion"/>
    <property type="evidence" value="ECO:0007669"/>
    <property type="project" value="UniProtKB-SubCell"/>
</dbReference>
<accession>A0A2G9GPD3</accession>
<evidence type="ECO:0000256" key="2">
    <source>
        <dbReference type="ARBA" id="ARBA00007626"/>
    </source>
</evidence>
<keyword evidence="5" id="KW-0496">Mitochondrion</keyword>
<comment type="caution">
    <text evidence="9">The sequence shown here is derived from an EMBL/GenBank/DDBJ whole genome shotgun (WGS) entry which is preliminary data.</text>
</comment>
<evidence type="ECO:0000256" key="4">
    <source>
        <dbReference type="ARBA" id="ARBA00022946"/>
    </source>
</evidence>
<gene>
    <name evidence="9" type="ORF">CDL12_20365</name>
</gene>
<dbReference type="InterPro" id="IPR033443">
    <property type="entry name" value="PROP1-like_PPR_dom"/>
</dbReference>
<keyword evidence="3" id="KW-0677">Repeat</keyword>
<evidence type="ECO:0000256" key="3">
    <source>
        <dbReference type="ARBA" id="ARBA00022737"/>
    </source>
</evidence>
<dbReference type="AlphaFoldDB" id="A0A2G9GPD3"/>
<dbReference type="PROSITE" id="PS51375">
    <property type="entry name" value="PPR"/>
    <property type="match status" value="2"/>
</dbReference>
<feature type="region of interest" description="Disordered" evidence="7">
    <location>
        <begin position="63"/>
        <end position="90"/>
    </location>
</feature>
<feature type="compositionally biased region" description="Polar residues" evidence="7">
    <location>
        <begin position="63"/>
        <end position="77"/>
    </location>
</feature>
<comment type="similarity">
    <text evidence="2">Belongs to the PPR family. P subfamily.</text>
</comment>
<evidence type="ECO:0000256" key="7">
    <source>
        <dbReference type="SAM" id="MobiDB-lite"/>
    </source>
</evidence>
<dbReference type="EMBL" id="NKXS01004225">
    <property type="protein sequence ID" value="PIN07072.1"/>
    <property type="molecule type" value="Genomic_DNA"/>
</dbReference>
<dbReference type="Pfam" id="PF17177">
    <property type="entry name" value="PPR_long"/>
    <property type="match status" value="1"/>
</dbReference>
<dbReference type="InterPro" id="IPR011990">
    <property type="entry name" value="TPR-like_helical_dom_sf"/>
</dbReference>
<keyword evidence="4" id="KW-0809">Transit peptide</keyword>
<dbReference type="Pfam" id="PF01535">
    <property type="entry name" value="PPR"/>
    <property type="match status" value="2"/>
</dbReference>
<dbReference type="GO" id="GO:0003729">
    <property type="term" value="F:mRNA binding"/>
    <property type="evidence" value="ECO:0007669"/>
    <property type="project" value="UniProtKB-ARBA"/>
</dbReference>
<dbReference type="STRING" id="429701.A0A2G9GPD3"/>
<dbReference type="InterPro" id="IPR002885">
    <property type="entry name" value="PPR_rpt"/>
</dbReference>
<feature type="repeat" description="PPR" evidence="6">
    <location>
        <begin position="324"/>
        <end position="358"/>
    </location>
</feature>
<dbReference type="FunFam" id="1.25.40.10:FF:000394">
    <property type="entry name" value="Pentatricopeptide repeat-containing protein, mitochondrial"/>
    <property type="match status" value="1"/>
</dbReference>
<dbReference type="Pfam" id="PF13812">
    <property type="entry name" value="PPR_3"/>
    <property type="match status" value="1"/>
</dbReference>
<dbReference type="PANTHER" id="PTHR45717:SF15">
    <property type="entry name" value="AGL218WP"/>
    <property type="match status" value="1"/>
</dbReference>
<proteinExistence type="inferred from homology"/>
<protein>
    <recommendedName>
        <fullName evidence="8">PROP1-like PPR domain-containing protein</fullName>
    </recommendedName>
</protein>
<dbReference type="Proteomes" id="UP000231279">
    <property type="component" value="Unassembled WGS sequence"/>
</dbReference>
<feature type="domain" description="PROP1-like PPR" evidence="8">
    <location>
        <begin position="441"/>
        <end position="550"/>
    </location>
</feature>
<feature type="repeat" description="PPR" evidence="6">
    <location>
        <begin position="532"/>
        <end position="566"/>
    </location>
</feature>
<reference evidence="10" key="1">
    <citation type="journal article" date="2018" name="Gigascience">
        <title>Genome assembly of the Pink Ipe (Handroanthus impetiginosus, Bignoniaceae), a highly valued, ecologically keystone Neotropical timber forest tree.</title>
        <authorList>
            <person name="Silva-Junior O.B."/>
            <person name="Grattapaglia D."/>
            <person name="Novaes E."/>
            <person name="Collevatti R.G."/>
        </authorList>
    </citation>
    <scope>NUCLEOTIDE SEQUENCE [LARGE SCALE GENOMIC DNA]</scope>
    <source>
        <strain evidence="10">cv. UFG-1</strain>
    </source>
</reference>